<dbReference type="Gene3D" id="1.25.40.10">
    <property type="entry name" value="Tetratricopeptide repeat domain"/>
    <property type="match status" value="1"/>
</dbReference>
<dbReference type="Pfam" id="PF08238">
    <property type="entry name" value="Sel1"/>
    <property type="match status" value="4"/>
</dbReference>
<dbReference type="RefSeq" id="WP_145203926.1">
    <property type="nucleotide sequence ID" value="NZ_CP036434.1"/>
</dbReference>
<proteinExistence type="predicted"/>
<dbReference type="PANTHER" id="PTHR11102">
    <property type="entry name" value="SEL-1-LIKE PROTEIN"/>
    <property type="match status" value="1"/>
</dbReference>
<evidence type="ECO:0000313" key="1">
    <source>
        <dbReference type="EMBL" id="QDV09486.1"/>
    </source>
</evidence>
<organism evidence="1 2">
    <name type="scientific">Saltatorellus ferox</name>
    <dbReference type="NCBI Taxonomy" id="2528018"/>
    <lineage>
        <taxon>Bacteria</taxon>
        <taxon>Pseudomonadati</taxon>
        <taxon>Planctomycetota</taxon>
        <taxon>Planctomycetia</taxon>
        <taxon>Planctomycetia incertae sedis</taxon>
        <taxon>Saltatorellus</taxon>
    </lineage>
</organism>
<dbReference type="SUPFAM" id="SSF81901">
    <property type="entry name" value="HCP-like"/>
    <property type="match status" value="1"/>
</dbReference>
<evidence type="ECO:0000313" key="2">
    <source>
        <dbReference type="Proteomes" id="UP000320390"/>
    </source>
</evidence>
<dbReference type="SMART" id="SM00671">
    <property type="entry name" value="SEL1"/>
    <property type="match status" value="4"/>
</dbReference>
<keyword evidence="2" id="KW-1185">Reference proteome</keyword>
<dbReference type="InterPro" id="IPR006597">
    <property type="entry name" value="Sel1-like"/>
</dbReference>
<dbReference type="InterPro" id="IPR050767">
    <property type="entry name" value="Sel1_AlgK"/>
</dbReference>
<dbReference type="Proteomes" id="UP000320390">
    <property type="component" value="Chromosome"/>
</dbReference>
<sequence>MNAETLLARVRLLAATRDRAEEAEFAEQLQRAELGDTSAIYSVAYMLEHGEGVPRDVHRASVWYGKAAARSDVKAMNNLGVYYGSQGNEVEAARCYQKAAEAGDALAMKNLGWRYFDGTGGPRDLTAAKMWLERAVEIGLIDAQWPLARVLREEDPVGNAFHCARLEREVAEECDDPDPTYGWALRLWKGEGVEADPIAAERWMCTAATRGSEDAKDWLRKYGKSWIPEWHWVPQVSLGPLIFGEPPGHLVDALGLEIEEVDLAFLDEDDEEHPESQGLVSRPYGLELDREYGLLSGVSTRQDADLIIRYRGVDLLGASLEDALGALEADDWKLDSLCVGDADVRAESLGISLDVSYGRVDFVHVFTAWDSEDAFRVDFDG</sequence>
<gene>
    <name evidence="1" type="primary">podJ</name>
    <name evidence="1" type="ORF">Poly30_50440</name>
</gene>
<dbReference type="PANTHER" id="PTHR11102:SF160">
    <property type="entry name" value="ERAD-ASSOCIATED E3 UBIQUITIN-PROTEIN LIGASE COMPONENT HRD3"/>
    <property type="match status" value="1"/>
</dbReference>
<dbReference type="OrthoDB" id="273483at2"/>
<dbReference type="InterPro" id="IPR011990">
    <property type="entry name" value="TPR-like_helical_dom_sf"/>
</dbReference>
<dbReference type="EMBL" id="CP036434">
    <property type="protein sequence ID" value="QDV09486.1"/>
    <property type="molecule type" value="Genomic_DNA"/>
</dbReference>
<dbReference type="AlphaFoldDB" id="A0A518EZH1"/>
<name>A0A518EZH1_9BACT</name>
<protein>
    <submittedName>
        <fullName evidence="1">Localization factor PodJL</fullName>
    </submittedName>
</protein>
<reference evidence="1 2" key="1">
    <citation type="submission" date="2019-02" db="EMBL/GenBank/DDBJ databases">
        <title>Deep-cultivation of Planctomycetes and their phenomic and genomic characterization uncovers novel biology.</title>
        <authorList>
            <person name="Wiegand S."/>
            <person name="Jogler M."/>
            <person name="Boedeker C."/>
            <person name="Pinto D."/>
            <person name="Vollmers J."/>
            <person name="Rivas-Marin E."/>
            <person name="Kohn T."/>
            <person name="Peeters S.H."/>
            <person name="Heuer A."/>
            <person name="Rast P."/>
            <person name="Oberbeckmann S."/>
            <person name="Bunk B."/>
            <person name="Jeske O."/>
            <person name="Meyerdierks A."/>
            <person name="Storesund J.E."/>
            <person name="Kallscheuer N."/>
            <person name="Luecker S."/>
            <person name="Lage O.M."/>
            <person name="Pohl T."/>
            <person name="Merkel B.J."/>
            <person name="Hornburger P."/>
            <person name="Mueller R.-W."/>
            <person name="Bruemmer F."/>
            <person name="Labrenz M."/>
            <person name="Spormann A.M."/>
            <person name="Op den Camp H."/>
            <person name="Overmann J."/>
            <person name="Amann R."/>
            <person name="Jetten M.S.M."/>
            <person name="Mascher T."/>
            <person name="Medema M.H."/>
            <person name="Devos D.P."/>
            <person name="Kaster A.-K."/>
            <person name="Ovreas L."/>
            <person name="Rohde M."/>
            <person name="Galperin M.Y."/>
            <person name="Jogler C."/>
        </authorList>
    </citation>
    <scope>NUCLEOTIDE SEQUENCE [LARGE SCALE GENOMIC DNA]</scope>
    <source>
        <strain evidence="1 2">Poly30</strain>
    </source>
</reference>
<accession>A0A518EZH1</accession>